<organism evidence="1 2">
    <name type="scientific">Halomonas huangheensis</name>
    <dbReference type="NCBI Taxonomy" id="1178482"/>
    <lineage>
        <taxon>Bacteria</taxon>
        <taxon>Pseudomonadati</taxon>
        <taxon>Pseudomonadota</taxon>
        <taxon>Gammaproteobacteria</taxon>
        <taxon>Oceanospirillales</taxon>
        <taxon>Halomonadaceae</taxon>
        <taxon>Halomonas</taxon>
    </lineage>
</organism>
<dbReference type="PATRIC" id="fig|1178482.3.peg.7"/>
<proteinExistence type="predicted"/>
<comment type="caution">
    <text evidence="1">The sequence shown here is derived from an EMBL/GenBank/DDBJ whole genome shotgun (WGS) entry which is preliminary data.</text>
</comment>
<dbReference type="AlphaFoldDB" id="W1NDF4"/>
<dbReference type="Proteomes" id="UP000019113">
    <property type="component" value="Unassembled WGS sequence"/>
</dbReference>
<dbReference type="EMBL" id="AVBC01000005">
    <property type="protein sequence ID" value="ERL53365.1"/>
    <property type="molecule type" value="Genomic_DNA"/>
</dbReference>
<accession>W1NDF4</accession>
<evidence type="ECO:0000313" key="1">
    <source>
        <dbReference type="EMBL" id="ERL53365.1"/>
    </source>
</evidence>
<evidence type="ECO:0000313" key="2">
    <source>
        <dbReference type="Proteomes" id="UP000019113"/>
    </source>
</evidence>
<keyword evidence="2" id="KW-1185">Reference proteome</keyword>
<reference evidence="1 2" key="1">
    <citation type="submission" date="2013-08" db="EMBL/GenBank/DDBJ databases">
        <title>draft genome of Halomonas huanghegensis, strain BJGMM-B45T.</title>
        <authorList>
            <person name="Miao C."/>
            <person name="Wan Y."/>
            <person name="Jin W."/>
        </authorList>
    </citation>
    <scope>NUCLEOTIDE SEQUENCE [LARGE SCALE GENOMIC DNA]</scope>
    <source>
        <strain evidence="1 2">BJGMM-B45</strain>
    </source>
</reference>
<gene>
    <name evidence="1" type="ORF">BJB45_07920</name>
</gene>
<protein>
    <submittedName>
        <fullName evidence="1">Uncharacterized protein</fullName>
    </submittedName>
</protein>
<sequence>MAHASCALCAAVLQPRFYEIEFMRHFAELRLERISDETTTPNFRHLLEQHDLG</sequence>
<name>W1NDF4_9GAMM</name>